<protein>
    <submittedName>
        <fullName evidence="1">Uncharacterized protein</fullName>
    </submittedName>
</protein>
<proteinExistence type="predicted"/>
<dbReference type="EMBL" id="VSSQ01005038">
    <property type="protein sequence ID" value="MPM27609.1"/>
    <property type="molecule type" value="Genomic_DNA"/>
</dbReference>
<reference evidence="1" key="1">
    <citation type="submission" date="2019-08" db="EMBL/GenBank/DDBJ databases">
        <authorList>
            <person name="Kucharzyk K."/>
            <person name="Murdoch R.W."/>
            <person name="Higgins S."/>
            <person name="Loffler F."/>
        </authorList>
    </citation>
    <scope>NUCLEOTIDE SEQUENCE</scope>
</reference>
<accession>A0A644YH08</accession>
<name>A0A644YH08_9ZZZZ</name>
<organism evidence="1">
    <name type="scientific">bioreactor metagenome</name>
    <dbReference type="NCBI Taxonomy" id="1076179"/>
    <lineage>
        <taxon>unclassified sequences</taxon>
        <taxon>metagenomes</taxon>
        <taxon>ecological metagenomes</taxon>
    </lineage>
</organism>
<gene>
    <name evidence="1" type="ORF">SDC9_74122</name>
</gene>
<evidence type="ECO:0000313" key="1">
    <source>
        <dbReference type="EMBL" id="MPM27609.1"/>
    </source>
</evidence>
<dbReference type="AlphaFoldDB" id="A0A644YH08"/>
<sequence>MIARSGNMVSAAQIQPFHPAESCSKFLLHGLQRHGQRVGVLFAKGMKMKPVHPIQPVQIDLIGGDAQTGAGRAGIIDGMGFLGGTLGVDPKPDADAAAAGTVFFQLCKGIEDNVAAKSRNLVKLPLPIGGRENVSLPAHLGGAQPGFKEAAGGCPGEVPADQGVLGVHGKRLLGQQNFTARILLNGLQQLQIPAQPGFVHHITRRG</sequence>
<comment type="caution">
    <text evidence="1">The sequence shown here is derived from an EMBL/GenBank/DDBJ whole genome shotgun (WGS) entry which is preliminary data.</text>
</comment>